<evidence type="ECO:0000256" key="2">
    <source>
        <dbReference type="ARBA" id="ARBA00022598"/>
    </source>
</evidence>
<comment type="subunit">
    <text evidence="7">Monomer.</text>
</comment>
<dbReference type="CDD" id="cd00808">
    <property type="entry name" value="GluRS_core"/>
    <property type="match status" value="1"/>
</dbReference>
<evidence type="ECO:0000259" key="9">
    <source>
        <dbReference type="Pfam" id="PF19269"/>
    </source>
</evidence>
<dbReference type="AlphaFoldDB" id="A0A840II60"/>
<feature type="domain" description="Glutamyl/glutaminyl-tRNA synthetase class Ib catalytic" evidence="8">
    <location>
        <begin position="2"/>
        <end position="291"/>
    </location>
</feature>
<evidence type="ECO:0000313" key="11">
    <source>
        <dbReference type="Proteomes" id="UP000585272"/>
    </source>
</evidence>
<dbReference type="HAMAP" id="MF_00022">
    <property type="entry name" value="Glu_tRNA_synth_type1"/>
    <property type="match status" value="1"/>
</dbReference>
<comment type="similarity">
    <text evidence="1 7">Belongs to the class-I aminoacyl-tRNA synthetase family. Glutamate--tRNA ligase type 1 subfamily.</text>
</comment>
<evidence type="ECO:0000256" key="3">
    <source>
        <dbReference type="ARBA" id="ARBA00022741"/>
    </source>
</evidence>
<reference evidence="10 11" key="1">
    <citation type="submission" date="2020-08" db="EMBL/GenBank/DDBJ databases">
        <title>Genomic Encyclopedia of Archaeal and Bacterial Type Strains, Phase II (KMG-II): from individual species to whole genera.</title>
        <authorList>
            <person name="Goeker M."/>
        </authorList>
    </citation>
    <scope>NUCLEOTIDE SEQUENCE [LARGE SCALE GENOMIC DNA]</scope>
    <source>
        <strain evidence="10 11">DSM 23288</strain>
    </source>
</reference>
<dbReference type="InterPro" id="IPR008925">
    <property type="entry name" value="aa_tRNA-synth_I_cd-bd_sf"/>
</dbReference>
<dbReference type="SUPFAM" id="SSF52374">
    <property type="entry name" value="Nucleotidylyl transferase"/>
    <property type="match status" value="1"/>
</dbReference>
<keyword evidence="7" id="KW-0963">Cytoplasm</keyword>
<proteinExistence type="inferred from homology"/>
<dbReference type="Proteomes" id="UP000585272">
    <property type="component" value="Unassembled WGS sequence"/>
</dbReference>
<dbReference type="GO" id="GO:0000049">
    <property type="term" value="F:tRNA binding"/>
    <property type="evidence" value="ECO:0007669"/>
    <property type="project" value="InterPro"/>
</dbReference>
<dbReference type="PANTHER" id="PTHR43311">
    <property type="entry name" value="GLUTAMATE--TRNA LIGASE"/>
    <property type="match status" value="1"/>
</dbReference>
<dbReference type="InterPro" id="IPR004527">
    <property type="entry name" value="Glu-tRNA-ligase_bac/mito"/>
</dbReference>
<dbReference type="GO" id="GO:0006424">
    <property type="term" value="P:glutamyl-tRNA aminoacylation"/>
    <property type="evidence" value="ECO:0007669"/>
    <property type="project" value="UniProtKB-UniRule"/>
</dbReference>
<accession>A0A840II60</accession>
<evidence type="ECO:0000313" key="10">
    <source>
        <dbReference type="EMBL" id="MBB4663734.1"/>
    </source>
</evidence>
<dbReference type="Pfam" id="PF19269">
    <property type="entry name" value="Anticodon_2"/>
    <property type="match status" value="1"/>
</dbReference>
<dbReference type="Pfam" id="PF00749">
    <property type="entry name" value="tRNA-synt_1c"/>
    <property type="match status" value="1"/>
</dbReference>
<dbReference type="GO" id="GO:0005524">
    <property type="term" value="F:ATP binding"/>
    <property type="evidence" value="ECO:0007669"/>
    <property type="project" value="UniProtKB-UniRule"/>
</dbReference>
<comment type="function">
    <text evidence="7">Catalyzes the attachment of glutamate to tRNA(Glu) in a two-step reaction: glutamate is first activated by ATP to form Glu-AMP and then transferred to the acceptor end of tRNA(Glu).</text>
</comment>
<dbReference type="PRINTS" id="PR00987">
    <property type="entry name" value="TRNASYNTHGLU"/>
</dbReference>
<dbReference type="EC" id="6.1.1.17" evidence="7"/>
<gene>
    <name evidence="7" type="primary">gltX</name>
    <name evidence="10" type="ORF">BDZ31_003329</name>
</gene>
<dbReference type="InterPro" id="IPR045462">
    <property type="entry name" value="aa-tRNA-synth_I_cd-bd"/>
</dbReference>
<protein>
    <recommendedName>
        <fullName evidence="7">Glutamate--tRNA ligase</fullName>
        <ecNumber evidence="7">6.1.1.17</ecNumber>
    </recommendedName>
    <alternativeName>
        <fullName evidence="7">Glutamyl-tRNA synthetase</fullName>
        <shortName evidence="7">GluRS</shortName>
    </alternativeName>
</protein>
<dbReference type="InterPro" id="IPR033910">
    <property type="entry name" value="GluRS_core"/>
</dbReference>
<dbReference type="InterPro" id="IPR020058">
    <property type="entry name" value="Glu/Gln-tRNA-synth_Ib_cat-dom"/>
</dbReference>
<dbReference type="PANTHER" id="PTHR43311:SF2">
    <property type="entry name" value="GLUTAMATE--TRNA LIGASE, MITOCHONDRIAL-RELATED"/>
    <property type="match status" value="1"/>
</dbReference>
<dbReference type="EMBL" id="JACHNU010000004">
    <property type="protein sequence ID" value="MBB4663734.1"/>
    <property type="molecule type" value="Genomic_DNA"/>
</dbReference>
<comment type="caution">
    <text evidence="7">Lacks conserved residue(s) required for the propagation of feature annotation.</text>
</comment>
<dbReference type="GO" id="GO:0008270">
    <property type="term" value="F:zinc ion binding"/>
    <property type="evidence" value="ECO:0007669"/>
    <property type="project" value="InterPro"/>
</dbReference>
<sequence length="445" mass="49143">MKVRFAPSPTGALHIGGARTALYNWLLARGSGGRLVLRIEDTDRERSTPENVEQILDALRWLELGWDEGPIFQTANTPRHQEALQQLLDSGHAYRTTATGDDVRAWKAQHGDDRGFRGTPEEEGAVRLRVPDEGETVVHDAVRGDATFKHVHMDDPVIARADGSVLYNFAVAVDDLDAGITHVVRGEDHLSNTPKQLLVFEALGARAPVYAHLPLLHGPDGKKLSKRHGAASVQELRDQGYLPEAVNNYVALLGAGFDPEREYFSADELAQRLRLERISKSPAVFDERKLRHMNGHYLRELPVEELTARLEAFTGRDGLRDAVEISREKIQTLADFWPLAGFFFDGPGDDEKAWTKTFGVEGAVEGLRAAREALGALEPFTQETVEAALRGLLEANDWKPKHVFQPVRVAIAGTTISPGIFESVALLGRDETLRRIDAALARLSG</sequence>
<feature type="domain" description="Aminoacyl-tRNA synthetase class I anticodon-binding" evidence="9">
    <location>
        <begin position="306"/>
        <end position="440"/>
    </location>
</feature>
<organism evidence="10 11">
    <name type="scientific">Conexibacter arvalis</name>
    <dbReference type="NCBI Taxonomy" id="912552"/>
    <lineage>
        <taxon>Bacteria</taxon>
        <taxon>Bacillati</taxon>
        <taxon>Actinomycetota</taxon>
        <taxon>Thermoleophilia</taxon>
        <taxon>Solirubrobacterales</taxon>
        <taxon>Conexibacteraceae</taxon>
        <taxon>Conexibacter</taxon>
    </lineage>
</organism>
<dbReference type="SUPFAM" id="SSF48163">
    <property type="entry name" value="An anticodon-binding domain of class I aminoacyl-tRNA synthetases"/>
    <property type="match status" value="1"/>
</dbReference>
<dbReference type="Gene3D" id="3.40.50.620">
    <property type="entry name" value="HUPs"/>
    <property type="match status" value="1"/>
</dbReference>
<comment type="subcellular location">
    <subcellularLocation>
        <location evidence="7">Cytoplasm</location>
    </subcellularLocation>
</comment>
<keyword evidence="11" id="KW-1185">Reference proteome</keyword>
<evidence type="ECO:0000256" key="4">
    <source>
        <dbReference type="ARBA" id="ARBA00022840"/>
    </source>
</evidence>
<dbReference type="GO" id="GO:0004818">
    <property type="term" value="F:glutamate-tRNA ligase activity"/>
    <property type="evidence" value="ECO:0007669"/>
    <property type="project" value="UniProtKB-UniRule"/>
</dbReference>
<evidence type="ECO:0000256" key="7">
    <source>
        <dbReference type="HAMAP-Rule" id="MF_00022"/>
    </source>
</evidence>
<feature type="binding site" evidence="7">
    <location>
        <position position="226"/>
    </location>
    <ligand>
        <name>ATP</name>
        <dbReference type="ChEBI" id="CHEBI:30616"/>
    </ligand>
</feature>
<feature type="short sequence motif" description="'KMSKS' region" evidence="7">
    <location>
        <begin position="223"/>
        <end position="227"/>
    </location>
</feature>
<dbReference type="GO" id="GO:0005829">
    <property type="term" value="C:cytosol"/>
    <property type="evidence" value="ECO:0007669"/>
    <property type="project" value="TreeGrafter"/>
</dbReference>
<keyword evidence="5 7" id="KW-0648">Protein biosynthesis</keyword>
<dbReference type="RefSeq" id="WP_183343444.1">
    <property type="nucleotide sequence ID" value="NZ_JACHNU010000004.1"/>
</dbReference>
<comment type="catalytic activity">
    <reaction evidence="7">
        <text>tRNA(Glu) + L-glutamate + ATP = L-glutamyl-tRNA(Glu) + AMP + diphosphate</text>
        <dbReference type="Rhea" id="RHEA:23540"/>
        <dbReference type="Rhea" id="RHEA-COMP:9663"/>
        <dbReference type="Rhea" id="RHEA-COMP:9680"/>
        <dbReference type="ChEBI" id="CHEBI:29985"/>
        <dbReference type="ChEBI" id="CHEBI:30616"/>
        <dbReference type="ChEBI" id="CHEBI:33019"/>
        <dbReference type="ChEBI" id="CHEBI:78442"/>
        <dbReference type="ChEBI" id="CHEBI:78520"/>
        <dbReference type="ChEBI" id="CHEBI:456215"/>
        <dbReference type="EC" id="6.1.1.17"/>
    </reaction>
</comment>
<evidence type="ECO:0000256" key="6">
    <source>
        <dbReference type="ARBA" id="ARBA00023146"/>
    </source>
</evidence>
<evidence type="ECO:0000259" key="8">
    <source>
        <dbReference type="Pfam" id="PF00749"/>
    </source>
</evidence>
<keyword evidence="2 7" id="KW-0436">Ligase</keyword>
<feature type="short sequence motif" description="'HIGH' region" evidence="7">
    <location>
        <begin position="7"/>
        <end position="17"/>
    </location>
</feature>
<dbReference type="PROSITE" id="PS00178">
    <property type="entry name" value="AA_TRNA_LIGASE_I"/>
    <property type="match status" value="1"/>
</dbReference>
<dbReference type="NCBIfam" id="TIGR00464">
    <property type="entry name" value="gltX_bact"/>
    <property type="match status" value="1"/>
</dbReference>
<evidence type="ECO:0000256" key="5">
    <source>
        <dbReference type="ARBA" id="ARBA00022917"/>
    </source>
</evidence>
<name>A0A840II60_9ACTN</name>
<dbReference type="InterPro" id="IPR001412">
    <property type="entry name" value="aa-tRNA-synth_I_CS"/>
</dbReference>
<keyword evidence="4 7" id="KW-0067">ATP-binding</keyword>
<evidence type="ECO:0000256" key="1">
    <source>
        <dbReference type="ARBA" id="ARBA00007894"/>
    </source>
</evidence>
<keyword evidence="6 7" id="KW-0030">Aminoacyl-tRNA synthetase</keyword>
<keyword evidence="3 7" id="KW-0547">Nucleotide-binding</keyword>
<dbReference type="InterPro" id="IPR020751">
    <property type="entry name" value="aa-tRNA-synth_I_codon-bd_sub2"/>
</dbReference>
<dbReference type="Gene3D" id="1.10.10.350">
    <property type="match status" value="1"/>
</dbReference>
<comment type="caution">
    <text evidence="10">The sequence shown here is derived from an EMBL/GenBank/DDBJ whole genome shotgun (WGS) entry which is preliminary data.</text>
</comment>
<dbReference type="InterPro" id="IPR049940">
    <property type="entry name" value="GluQ/Sye"/>
</dbReference>
<dbReference type="InterPro" id="IPR000924">
    <property type="entry name" value="Glu/Gln-tRNA-synth"/>
</dbReference>
<dbReference type="InterPro" id="IPR014729">
    <property type="entry name" value="Rossmann-like_a/b/a_fold"/>
</dbReference>